<dbReference type="EMBL" id="PYDT01000004">
    <property type="protein sequence ID" value="THU62624.1"/>
    <property type="molecule type" value="Genomic_DNA"/>
</dbReference>
<keyword evidence="2" id="KW-0378">Hydrolase</keyword>
<keyword evidence="1" id="KW-0547">Nucleotide-binding</keyword>
<comment type="caution">
    <text evidence="6">The sequence shown here is derived from an EMBL/GenBank/DDBJ whole genome shotgun (WGS) entry which is preliminary data.</text>
</comment>
<sequence length="236" mass="26182">MKSLIKKTSKNYMEDSQIGSATIVGDSSSSDVNRIDSFGSGRAQGDSPQDSYLKDNSAVNEEIEATNSLRLNSREDDYASFLDRSVPRNASFMGWGGNGIWPIIEGKTCIIADQSGSVLVDCSGADGEEKNPVTALQNKKYVLLQLLEELPVPKTIVFCNKLPCFVPQIEICRKVENMLNLFDRKGSPIKVLPFHAAIAQEVLLSNMREFLNSCSKDLMFLICTDSWIKEKKKTKN</sequence>
<evidence type="ECO:0000256" key="1">
    <source>
        <dbReference type="ARBA" id="ARBA00022741"/>
    </source>
</evidence>
<evidence type="ECO:0000256" key="3">
    <source>
        <dbReference type="ARBA" id="ARBA00022806"/>
    </source>
</evidence>
<evidence type="ECO:0000256" key="2">
    <source>
        <dbReference type="ARBA" id="ARBA00022801"/>
    </source>
</evidence>
<evidence type="ECO:0000256" key="4">
    <source>
        <dbReference type="ARBA" id="ARBA00022840"/>
    </source>
</evidence>
<dbReference type="GO" id="GO:0005524">
    <property type="term" value="F:ATP binding"/>
    <property type="evidence" value="ECO:0007669"/>
    <property type="project" value="UniProtKB-KW"/>
</dbReference>
<feature type="region of interest" description="Disordered" evidence="5">
    <location>
        <begin position="22"/>
        <end position="51"/>
    </location>
</feature>
<dbReference type="GO" id="GO:0016787">
    <property type="term" value="F:hydrolase activity"/>
    <property type="evidence" value="ECO:0007669"/>
    <property type="project" value="UniProtKB-KW"/>
</dbReference>
<proteinExistence type="predicted"/>
<gene>
    <name evidence="6" type="ORF">C4D60_Mb01t07060</name>
</gene>
<accession>A0A4S8JMG6</accession>
<evidence type="ECO:0000256" key="5">
    <source>
        <dbReference type="SAM" id="MobiDB-lite"/>
    </source>
</evidence>
<name>A0A4S8JMG6_MUSBA</name>
<dbReference type="Proteomes" id="UP000317650">
    <property type="component" value="Chromosome 1"/>
</dbReference>
<organism evidence="6 7">
    <name type="scientific">Musa balbisiana</name>
    <name type="common">Banana</name>
    <dbReference type="NCBI Taxonomy" id="52838"/>
    <lineage>
        <taxon>Eukaryota</taxon>
        <taxon>Viridiplantae</taxon>
        <taxon>Streptophyta</taxon>
        <taxon>Embryophyta</taxon>
        <taxon>Tracheophyta</taxon>
        <taxon>Spermatophyta</taxon>
        <taxon>Magnoliopsida</taxon>
        <taxon>Liliopsida</taxon>
        <taxon>Zingiberales</taxon>
        <taxon>Musaceae</taxon>
        <taxon>Musa</taxon>
    </lineage>
</organism>
<keyword evidence="3" id="KW-0347">Helicase</keyword>
<evidence type="ECO:0000313" key="7">
    <source>
        <dbReference type="Proteomes" id="UP000317650"/>
    </source>
</evidence>
<keyword evidence="4" id="KW-0067">ATP-binding</keyword>
<dbReference type="PANTHER" id="PTHR47960">
    <property type="entry name" value="DEAD-BOX ATP-DEPENDENT RNA HELICASE 50"/>
    <property type="match status" value="1"/>
</dbReference>
<dbReference type="AlphaFoldDB" id="A0A4S8JMG6"/>
<dbReference type="STRING" id="52838.A0A4S8JMG6"/>
<dbReference type="InterPro" id="IPR027417">
    <property type="entry name" value="P-loop_NTPase"/>
</dbReference>
<evidence type="ECO:0000313" key="6">
    <source>
        <dbReference type="EMBL" id="THU62624.1"/>
    </source>
</evidence>
<dbReference type="Gene3D" id="3.40.50.300">
    <property type="entry name" value="P-loop containing nucleotide triphosphate hydrolases"/>
    <property type="match status" value="1"/>
</dbReference>
<reference evidence="6 7" key="1">
    <citation type="journal article" date="2019" name="Nat. Plants">
        <title>Genome sequencing of Musa balbisiana reveals subgenome evolution and function divergence in polyploid bananas.</title>
        <authorList>
            <person name="Yao X."/>
        </authorList>
    </citation>
    <scope>NUCLEOTIDE SEQUENCE [LARGE SCALE GENOMIC DNA]</scope>
    <source>
        <strain evidence="7">cv. DH-PKW</strain>
        <tissue evidence="6">Leaves</tissue>
    </source>
</reference>
<dbReference type="GO" id="GO:0004386">
    <property type="term" value="F:helicase activity"/>
    <property type="evidence" value="ECO:0007669"/>
    <property type="project" value="UniProtKB-KW"/>
</dbReference>
<protein>
    <submittedName>
        <fullName evidence="6">Uncharacterized protein</fullName>
    </submittedName>
</protein>
<keyword evidence="7" id="KW-1185">Reference proteome</keyword>
<feature type="compositionally biased region" description="Polar residues" evidence="5">
    <location>
        <begin position="22"/>
        <end position="32"/>
    </location>
</feature>